<dbReference type="RefSeq" id="XP_012207708.1">
    <property type="nucleotide sequence ID" value="XM_012352318.1"/>
</dbReference>
<evidence type="ECO:0000313" key="1">
    <source>
        <dbReference type="EMBL" id="KDO21615.1"/>
    </source>
</evidence>
<dbReference type="KEGG" id="spar:SPRG_21276"/>
<organism evidence="1 2">
    <name type="scientific">Saprolegnia parasitica (strain CBS 223.65)</name>
    <dbReference type="NCBI Taxonomy" id="695850"/>
    <lineage>
        <taxon>Eukaryota</taxon>
        <taxon>Sar</taxon>
        <taxon>Stramenopiles</taxon>
        <taxon>Oomycota</taxon>
        <taxon>Saprolegniomycetes</taxon>
        <taxon>Saprolegniales</taxon>
        <taxon>Saprolegniaceae</taxon>
        <taxon>Saprolegnia</taxon>
    </lineage>
</organism>
<proteinExistence type="predicted"/>
<dbReference type="VEuPathDB" id="FungiDB:SPRG_21276"/>
<gene>
    <name evidence="1" type="ORF">SPRG_21276</name>
</gene>
<sequence>MCDDCDCNCDCSCDCCNACDCDCNGCDLCGCDQRTESYTCCNCDISLCVCVWSSITHCCGFVAEMCEACPNSCDTRTKVQDNAVAAPPSPVAVPYVHLQSFSPHAVITVDVPLVQKPPSPLV</sequence>
<accession>A0A067BXP5</accession>
<protein>
    <submittedName>
        <fullName evidence="1">Uncharacterized protein</fullName>
    </submittedName>
</protein>
<dbReference type="GeneID" id="24142081"/>
<keyword evidence="2" id="KW-1185">Reference proteome</keyword>
<dbReference type="EMBL" id="KK583284">
    <property type="protein sequence ID" value="KDO21615.1"/>
    <property type="molecule type" value="Genomic_DNA"/>
</dbReference>
<name>A0A067BXP5_SAPPC</name>
<dbReference type="Proteomes" id="UP000030745">
    <property type="component" value="Unassembled WGS sequence"/>
</dbReference>
<evidence type="ECO:0000313" key="2">
    <source>
        <dbReference type="Proteomes" id="UP000030745"/>
    </source>
</evidence>
<reference evidence="1 2" key="1">
    <citation type="journal article" date="2013" name="PLoS Genet.">
        <title>Distinctive expansion of potential virulence genes in the genome of the oomycete fish pathogen Saprolegnia parasitica.</title>
        <authorList>
            <person name="Jiang R.H."/>
            <person name="de Bruijn I."/>
            <person name="Haas B.J."/>
            <person name="Belmonte R."/>
            <person name="Lobach L."/>
            <person name="Christie J."/>
            <person name="van den Ackerveken G."/>
            <person name="Bottin A."/>
            <person name="Bulone V."/>
            <person name="Diaz-Moreno S.M."/>
            <person name="Dumas B."/>
            <person name="Fan L."/>
            <person name="Gaulin E."/>
            <person name="Govers F."/>
            <person name="Grenville-Briggs L.J."/>
            <person name="Horner N.R."/>
            <person name="Levin J.Z."/>
            <person name="Mammella M."/>
            <person name="Meijer H.J."/>
            <person name="Morris P."/>
            <person name="Nusbaum C."/>
            <person name="Oome S."/>
            <person name="Phillips A.J."/>
            <person name="van Rooyen D."/>
            <person name="Rzeszutek E."/>
            <person name="Saraiva M."/>
            <person name="Secombes C.J."/>
            <person name="Seidl M.F."/>
            <person name="Snel B."/>
            <person name="Stassen J.H."/>
            <person name="Sykes S."/>
            <person name="Tripathy S."/>
            <person name="van den Berg H."/>
            <person name="Vega-Arreguin J.C."/>
            <person name="Wawra S."/>
            <person name="Young S.K."/>
            <person name="Zeng Q."/>
            <person name="Dieguez-Uribeondo J."/>
            <person name="Russ C."/>
            <person name="Tyler B.M."/>
            <person name="van West P."/>
        </authorList>
    </citation>
    <scope>NUCLEOTIDE SEQUENCE [LARGE SCALE GENOMIC DNA]</scope>
    <source>
        <strain evidence="1 2">CBS 223.65</strain>
    </source>
</reference>
<dbReference type="AlphaFoldDB" id="A0A067BXP5"/>